<evidence type="ECO:0000313" key="6">
    <source>
        <dbReference type="EMBL" id="CAI8595166.1"/>
    </source>
</evidence>
<evidence type="ECO:0000256" key="1">
    <source>
        <dbReference type="ARBA" id="ARBA00022737"/>
    </source>
</evidence>
<evidence type="ECO:0000256" key="4">
    <source>
        <dbReference type="SAM" id="MobiDB-lite"/>
    </source>
</evidence>
<dbReference type="Pfam" id="PF00035">
    <property type="entry name" value="dsrm"/>
    <property type="match status" value="3"/>
</dbReference>
<sequence>MYKNKLQELCQKKSWTLPVYDTARDGPPHSPLFTTTVTVNSVPFTSLTPSRTSKLSQNDAAMLAFNHFSEQNPISAPFLPNLSSFPQPSFAAPLNALPLQGSPVLSPDVGNTLPTNRVLQPSSEPACQTSQINSPVATVTDAPKEQDLKIMVHLYKNQLQNYAQKRNLSLPEYAPEWEGPPHAMRFKCKVTINGQTFQSPQFYSTLKEAEHAAAEVAFKSLSPSGVQEEELGVYKNLLQELVQKQGFQLPVYSTNKSGEAHKPIFTSQVEVEGAVFTGQESKSKKQAEMTAAKVAYTTLRKRKAHDGQAPVFSPNCSKENVMTGLQHPSNGETSVSPGLVIQNPPNPSNGETSVSSGLVIQNPPNIDNVEKKPPSSGNINGFSIVSSSTECKPIPSFFDRDNVDVGTSNMSTAVDDSTPSRPRKVIVYSKKTNVDVENGGALMQISDDKWAAYSYSC</sequence>
<keyword evidence="7" id="KW-1185">Reference proteome</keyword>
<proteinExistence type="predicted"/>
<feature type="domain" description="DRBM" evidence="5">
    <location>
        <begin position="233"/>
        <end position="301"/>
    </location>
</feature>
<feature type="compositionally biased region" description="Polar residues" evidence="4">
    <location>
        <begin position="348"/>
        <end position="365"/>
    </location>
</feature>
<dbReference type="InterPro" id="IPR014720">
    <property type="entry name" value="dsRBD_dom"/>
</dbReference>
<dbReference type="Gene3D" id="3.30.160.20">
    <property type="match status" value="3"/>
</dbReference>
<dbReference type="SUPFAM" id="SSF54768">
    <property type="entry name" value="dsRNA-binding domain-like"/>
    <property type="match status" value="3"/>
</dbReference>
<evidence type="ECO:0000256" key="3">
    <source>
        <dbReference type="PROSITE-ProRule" id="PRU00266"/>
    </source>
</evidence>
<reference evidence="6 7" key="1">
    <citation type="submission" date="2023-01" db="EMBL/GenBank/DDBJ databases">
        <authorList>
            <person name="Kreplak J."/>
        </authorList>
    </citation>
    <scope>NUCLEOTIDE SEQUENCE [LARGE SCALE GENOMIC DNA]</scope>
</reference>
<feature type="domain" description="DRBM" evidence="5">
    <location>
        <begin position="154"/>
        <end position="223"/>
    </location>
</feature>
<dbReference type="EMBL" id="OX451735">
    <property type="protein sequence ID" value="CAI8595166.1"/>
    <property type="molecule type" value="Genomic_DNA"/>
</dbReference>
<organism evidence="6 7">
    <name type="scientific">Vicia faba</name>
    <name type="common">Broad bean</name>
    <name type="synonym">Faba vulgaris</name>
    <dbReference type="NCBI Taxonomy" id="3906"/>
    <lineage>
        <taxon>Eukaryota</taxon>
        <taxon>Viridiplantae</taxon>
        <taxon>Streptophyta</taxon>
        <taxon>Embryophyta</taxon>
        <taxon>Tracheophyta</taxon>
        <taxon>Spermatophyta</taxon>
        <taxon>Magnoliopsida</taxon>
        <taxon>eudicotyledons</taxon>
        <taxon>Gunneridae</taxon>
        <taxon>Pentapetalae</taxon>
        <taxon>rosids</taxon>
        <taxon>fabids</taxon>
        <taxon>Fabales</taxon>
        <taxon>Fabaceae</taxon>
        <taxon>Papilionoideae</taxon>
        <taxon>50 kb inversion clade</taxon>
        <taxon>NPAAA clade</taxon>
        <taxon>Hologalegina</taxon>
        <taxon>IRL clade</taxon>
        <taxon>Fabeae</taxon>
        <taxon>Vicia</taxon>
    </lineage>
</organism>
<dbReference type="Proteomes" id="UP001157006">
    <property type="component" value="Chromosome 1S"/>
</dbReference>
<feature type="region of interest" description="Disordered" evidence="4">
    <location>
        <begin position="342"/>
        <end position="375"/>
    </location>
</feature>
<evidence type="ECO:0000259" key="5">
    <source>
        <dbReference type="PROSITE" id="PS50137"/>
    </source>
</evidence>
<dbReference type="PROSITE" id="PS50137">
    <property type="entry name" value="DS_RBD"/>
    <property type="match status" value="3"/>
</dbReference>
<name>A0AAV0Z9M9_VICFA</name>
<gene>
    <name evidence="6" type="ORF">VFH_I178280</name>
</gene>
<keyword evidence="2 3" id="KW-0694">RNA-binding</keyword>
<evidence type="ECO:0000313" key="7">
    <source>
        <dbReference type="Proteomes" id="UP001157006"/>
    </source>
</evidence>
<dbReference type="PANTHER" id="PTHR46031">
    <property type="match status" value="1"/>
</dbReference>
<accession>A0AAV0Z9M9</accession>
<feature type="domain" description="DRBM" evidence="5">
    <location>
        <begin position="1"/>
        <end position="70"/>
    </location>
</feature>
<protein>
    <recommendedName>
        <fullName evidence="5">DRBM domain-containing protein</fullName>
    </recommendedName>
</protein>
<dbReference type="SMART" id="SM00358">
    <property type="entry name" value="DSRM"/>
    <property type="match status" value="3"/>
</dbReference>
<keyword evidence="1" id="KW-0677">Repeat</keyword>
<dbReference type="AlphaFoldDB" id="A0AAV0Z9M9"/>
<dbReference type="PANTHER" id="PTHR46031:SF16">
    <property type="entry name" value="DOUBLE-STRANDED RNA-BINDING PROTEIN 4"/>
    <property type="match status" value="1"/>
</dbReference>
<evidence type="ECO:0000256" key="2">
    <source>
        <dbReference type="ARBA" id="ARBA00022884"/>
    </source>
</evidence>
<dbReference type="GO" id="GO:0003723">
    <property type="term" value="F:RNA binding"/>
    <property type="evidence" value="ECO:0007669"/>
    <property type="project" value="UniProtKB-UniRule"/>
</dbReference>